<accession>A0A059EW83</accession>
<keyword evidence="10" id="KW-0175">Coiled coil</keyword>
<evidence type="ECO:0000256" key="2">
    <source>
        <dbReference type="ARBA" id="ARBA00010210"/>
    </source>
</evidence>
<evidence type="ECO:0000259" key="11">
    <source>
        <dbReference type="PROSITE" id="PS50016"/>
    </source>
</evidence>
<dbReference type="InterPro" id="IPR059153">
    <property type="entry name" value="NSD_PHD-1st"/>
</dbReference>
<dbReference type="STRING" id="1288291.A0A059EW83"/>
<dbReference type="AlphaFoldDB" id="A0A059EW83"/>
<dbReference type="PANTHER" id="PTHR10333:SF42">
    <property type="entry name" value="INHIBITOR OF GROWTH PROTEIN 5"/>
    <property type="match status" value="1"/>
</dbReference>
<evidence type="ECO:0000256" key="10">
    <source>
        <dbReference type="SAM" id="Coils"/>
    </source>
</evidence>
<evidence type="ECO:0000256" key="4">
    <source>
        <dbReference type="ARBA" id="ARBA00022771"/>
    </source>
</evidence>
<dbReference type="InterPro" id="IPR013083">
    <property type="entry name" value="Znf_RING/FYVE/PHD"/>
</dbReference>
<dbReference type="InterPro" id="IPR011011">
    <property type="entry name" value="Znf_FYVE_PHD"/>
</dbReference>
<dbReference type="PROSITE" id="PS50016">
    <property type="entry name" value="ZF_PHD_2"/>
    <property type="match status" value="1"/>
</dbReference>
<keyword evidence="5 8" id="KW-0862">Zinc</keyword>
<feature type="binding site" evidence="8">
    <location>
        <position position="105"/>
    </location>
    <ligand>
        <name>Zn(2+)</name>
        <dbReference type="ChEBI" id="CHEBI:29105"/>
        <label>2</label>
    </ligand>
</feature>
<evidence type="ECO:0000313" key="12">
    <source>
        <dbReference type="EMBL" id="KCZ79112.1"/>
    </source>
</evidence>
<evidence type="ECO:0000256" key="7">
    <source>
        <dbReference type="ARBA" id="ARBA00023242"/>
    </source>
</evidence>
<reference evidence="12 13" key="2">
    <citation type="submission" date="2014-03" db="EMBL/GenBank/DDBJ databases">
        <title>The Genome Sequence of Anncaliia algerae insect isolate PRA339.</title>
        <authorList>
            <consortium name="The Broad Institute Genome Sequencing Platform"/>
            <consortium name="The Broad Institute Genome Sequencing Center for Infectious Disease"/>
            <person name="Cuomo C."/>
            <person name="Becnel J."/>
            <person name="Sanscrainte N."/>
            <person name="Walker B."/>
            <person name="Young S.K."/>
            <person name="Zeng Q."/>
            <person name="Gargeya S."/>
            <person name="Fitzgerald M."/>
            <person name="Haas B."/>
            <person name="Abouelleil A."/>
            <person name="Alvarado L."/>
            <person name="Arachchi H.M."/>
            <person name="Berlin A.M."/>
            <person name="Chapman S.B."/>
            <person name="Dewar J."/>
            <person name="Goldberg J."/>
            <person name="Griggs A."/>
            <person name="Gujja S."/>
            <person name="Hansen M."/>
            <person name="Howarth C."/>
            <person name="Imamovic A."/>
            <person name="Larimer J."/>
            <person name="McCowan C."/>
            <person name="Murphy C."/>
            <person name="Neiman D."/>
            <person name="Pearson M."/>
            <person name="Priest M."/>
            <person name="Roberts A."/>
            <person name="Saif S."/>
            <person name="Shea T."/>
            <person name="Sisk P."/>
            <person name="Sykes S."/>
            <person name="Wortman J."/>
            <person name="Nusbaum C."/>
            <person name="Birren B."/>
        </authorList>
    </citation>
    <scope>NUCLEOTIDE SEQUENCE [LARGE SCALE GENOMIC DNA]</scope>
    <source>
        <strain evidence="12 13">PRA339</strain>
    </source>
</reference>
<dbReference type="Proteomes" id="UP000030655">
    <property type="component" value="Unassembled WGS sequence"/>
</dbReference>
<keyword evidence="13" id="KW-1185">Reference proteome</keyword>
<protein>
    <recommendedName>
        <fullName evidence="11">PHD-type domain-containing protein</fullName>
    </recommendedName>
</protein>
<dbReference type="HOGENOM" id="CLU_1844608_0_0_1"/>
<dbReference type="GO" id="GO:0006355">
    <property type="term" value="P:regulation of DNA-templated transcription"/>
    <property type="evidence" value="ECO:0007669"/>
    <property type="project" value="TreeGrafter"/>
</dbReference>
<feature type="binding site" evidence="8">
    <location>
        <position position="92"/>
    </location>
    <ligand>
        <name>Zn(2+)</name>
        <dbReference type="ChEBI" id="CHEBI:29105"/>
        <label>1</label>
    </ligand>
</feature>
<dbReference type="SUPFAM" id="SSF57903">
    <property type="entry name" value="FYVE/PHD zinc finger"/>
    <property type="match status" value="1"/>
</dbReference>
<gene>
    <name evidence="12" type="ORF">H312_03502</name>
</gene>
<dbReference type="Gene3D" id="3.30.40.10">
    <property type="entry name" value="Zinc/RING finger domain, C3HC4 (zinc finger)"/>
    <property type="match status" value="1"/>
</dbReference>
<dbReference type="GO" id="GO:0006325">
    <property type="term" value="P:chromatin organization"/>
    <property type="evidence" value="ECO:0007669"/>
    <property type="project" value="UniProtKB-KW"/>
</dbReference>
<evidence type="ECO:0000313" key="13">
    <source>
        <dbReference type="Proteomes" id="UP000030655"/>
    </source>
</evidence>
<dbReference type="InterPro" id="IPR028651">
    <property type="entry name" value="ING_fam"/>
</dbReference>
<dbReference type="InterPro" id="IPR019786">
    <property type="entry name" value="Zinc_finger_PHD-type_CS"/>
</dbReference>
<dbReference type="Pfam" id="PF23011">
    <property type="entry name" value="PHD-1st_NSD"/>
    <property type="match status" value="1"/>
</dbReference>
<evidence type="ECO:0000256" key="8">
    <source>
        <dbReference type="PIRSR" id="PIRSR628651-51"/>
    </source>
</evidence>
<evidence type="ECO:0000256" key="9">
    <source>
        <dbReference type="PROSITE-ProRule" id="PRU00146"/>
    </source>
</evidence>
<name>A0A059EW83_9MICR</name>
<dbReference type="InterPro" id="IPR001965">
    <property type="entry name" value="Znf_PHD"/>
</dbReference>
<proteinExistence type="inferred from homology"/>
<comment type="subcellular location">
    <subcellularLocation>
        <location evidence="1">Nucleus</location>
    </subcellularLocation>
</comment>
<feature type="domain" description="PHD-type" evidence="11">
    <location>
        <begin position="89"/>
        <end position="138"/>
    </location>
</feature>
<keyword evidence="6" id="KW-0156">Chromatin regulator</keyword>
<feature type="binding site" evidence="8">
    <location>
        <position position="135"/>
    </location>
    <ligand>
        <name>Zn(2+)</name>
        <dbReference type="ChEBI" id="CHEBI:29105"/>
        <label>2</label>
    </ligand>
</feature>
<evidence type="ECO:0000256" key="6">
    <source>
        <dbReference type="ARBA" id="ARBA00022853"/>
    </source>
</evidence>
<keyword evidence="7" id="KW-0539">Nucleus</keyword>
<comment type="similarity">
    <text evidence="2">Belongs to the ING family.</text>
</comment>
<reference evidence="13" key="1">
    <citation type="submission" date="2013-02" db="EMBL/GenBank/DDBJ databases">
        <authorList>
            <consortium name="The Broad Institute Genome Sequencing Platform"/>
            <person name="Cuomo C."/>
            <person name="Becnel J."/>
            <person name="Sanscrainte N."/>
            <person name="Walker B."/>
            <person name="Young S.K."/>
            <person name="Zeng Q."/>
            <person name="Gargeya S."/>
            <person name="Fitzgerald M."/>
            <person name="Haas B."/>
            <person name="Abouelleil A."/>
            <person name="Alvarado L."/>
            <person name="Arachchi H.M."/>
            <person name="Berlin A.M."/>
            <person name="Chapman S.B."/>
            <person name="Dewar J."/>
            <person name="Goldberg J."/>
            <person name="Griggs A."/>
            <person name="Gujja S."/>
            <person name="Hansen M."/>
            <person name="Howarth C."/>
            <person name="Imamovic A."/>
            <person name="Larimer J."/>
            <person name="McCowan C."/>
            <person name="Murphy C."/>
            <person name="Neiman D."/>
            <person name="Pearson M."/>
            <person name="Priest M."/>
            <person name="Roberts A."/>
            <person name="Saif S."/>
            <person name="Shea T."/>
            <person name="Sisk P."/>
            <person name="Sykes S."/>
            <person name="Wortman J."/>
            <person name="Nusbaum C."/>
            <person name="Birren B."/>
        </authorList>
    </citation>
    <scope>NUCLEOTIDE SEQUENCE [LARGE SCALE GENOMIC DNA]</scope>
    <source>
        <strain evidence="13">PRA339</strain>
    </source>
</reference>
<evidence type="ECO:0000256" key="3">
    <source>
        <dbReference type="ARBA" id="ARBA00022723"/>
    </source>
</evidence>
<keyword evidence="4 9" id="KW-0863">Zinc-finger</keyword>
<dbReference type="SMART" id="SM00249">
    <property type="entry name" value="PHD"/>
    <property type="match status" value="1"/>
</dbReference>
<feature type="binding site" evidence="8">
    <location>
        <position position="116"/>
    </location>
    <ligand>
        <name>Zn(2+)</name>
        <dbReference type="ChEBI" id="CHEBI:29105"/>
        <label>1</label>
    </ligand>
</feature>
<dbReference type="OrthoDB" id="5411773at2759"/>
<feature type="binding site" evidence="8">
    <location>
        <position position="132"/>
    </location>
    <ligand>
        <name>Zn(2+)</name>
        <dbReference type="ChEBI" id="CHEBI:29105"/>
        <label>2</label>
    </ligand>
</feature>
<dbReference type="PROSITE" id="PS01359">
    <property type="entry name" value="ZF_PHD_1"/>
    <property type="match status" value="1"/>
</dbReference>
<feature type="binding site" evidence="8">
    <location>
        <position position="119"/>
    </location>
    <ligand>
        <name>Zn(2+)</name>
        <dbReference type="ChEBI" id="CHEBI:29105"/>
        <label>1</label>
    </ligand>
</feature>
<dbReference type="GO" id="GO:0005634">
    <property type="term" value="C:nucleus"/>
    <property type="evidence" value="ECO:0007669"/>
    <property type="project" value="UniProtKB-SubCell"/>
</dbReference>
<dbReference type="VEuPathDB" id="MicrosporidiaDB:H312_03502"/>
<sequence>MLYKKSFKSLSLINSSLKSLELKDLSTKKYKQIEELIDLEATLKFCINNLKTLENNFNEEIEEMKDTLAIFALKAQANTIIDSFALDEKKYCLCRSGKEENLIACDASECSIEWYHLDCIGLAEIPEDEWICDQCKFKK</sequence>
<dbReference type="GO" id="GO:0008270">
    <property type="term" value="F:zinc ion binding"/>
    <property type="evidence" value="ECO:0007669"/>
    <property type="project" value="UniProtKB-KW"/>
</dbReference>
<keyword evidence="3 8" id="KW-0479">Metal-binding</keyword>
<dbReference type="EMBL" id="KK365365">
    <property type="protein sequence ID" value="KCZ79112.1"/>
    <property type="molecule type" value="Genomic_DNA"/>
</dbReference>
<dbReference type="InterPro" id="IPR019787">
    <property type="entry name" value="Znf_PHD-finger"/>
</dbReference>
<evidence type="ECO:0000256" key="1">
    <source>
        <dbReference type="ARBA" id="ARBA00004123"/>
    </source>
</evidence>
<dbReference type="PANTHER" id="PTHR10333">
    <property type="entry name" value="INHIBITOR OF GROWTH PROTEIN"/>
    <property type="match status" value="1"/>
</dbReference>
<feature type="binding site" evidence="8">
    <location>
        <position position="94"/>
    </location>
    <ligand>
        <name>Zn(2+)</name>
        <dbReference type="ChEBI" id="CHEBI:29105"/>
        <label>1</label>
    </ligand>
</feature>
<feature type="coiled-coil region" evidence="10">
    <location>
        <begin position="36"/>
        <end position="70"/>
    </location>
</feature>
<evidence type="ECO:0000256" key="5">
    <source>
        <dbReference type="ARBA" id="ARBA00022833"/>
    </source>
</evidence>
<feature type="binding site" evidence="8">
    <location>
        <position position="110"/>
    </location>
    <ligand>
        <name>Zn(2+)</name>
        <dbReference type="ChEBI" id="CHEBI:29105"/>
        <label>2</label>
    </ligand>
</feature>
<organism evidence="12 13">
    <name type="scientific">Anncaliia algerae PRA339</name>
    <dbReference type="NCBI Taxonomy" id="1288291"/>
    <lineage>
        <taxon>Eukaryota</taxon>
        <taxon>Fungi</taxon>
        <taxon>Fungi incertae sedis</taxon>
        <taxon>Microsporidia</taxon>
        <taxon>Tubulinosematoidea</taxon>
        <taxon>Tubulinosematidae</taxon>
        <taxon>Anncaliia</taxon>
    </lineage>
</organism>